<protein>
    <recommendedName>
        <fullName evidence="1">AAA-ATPase-like domain-containing protein</fullName>
    </recommendedName>
</protein>
<comment type="caution">
    <text evidence="2">The sequence shown here is derived from an EMBL/GenBank/DDBJ whole genome shotgun (WGS) entry which is preliminary data.</text>
</comment>
<dbReference type="EMBL" id="BMJS01000023">
    <property type="protein sequence ID" value="GGG02042.1"/>
    <property type="molecule type" value="Genomic_DNA"/>
</dbReference>
<evidence type="ECO:0000313" key="2">
    <source>
        <dbReference type="EMBL" id="GGG02042.1"/>
    </source>
</evidence>
<accession>A0A8J2Z5F8</accession>
<dbReference type="OrthoDB" id="5619227at2"/>
<dbReference type="Pfam" id="PF08011">
    <property type="entry name" value="PDDEXK_9"/>
    <property type="match status" value="1"/>
</dbReference>
<dbReference type="RefSeq" id="WP_117003264.1">
    <property type="nucleotide sequence ID" value="NZ_BMJS01000023.1"/>
</dbReference>
<proteinExistence type="predicted"/>
<dbReference type="InterPro" id="IPR027417">
    <property type="entry name" value="P-loop_NTPase"/>
</dbReference>
<dbReference type="Gene3D" id="3.40.50.300">
    <property type="entry name" value="P-loop containing nucleotide triphosphate hydrolases"/>
    <property type="match status" value="1"/>
</dbReference>
<evidence type="ECO:0000313" key="3">
    <source>
        <dbReference type="Proteomes" id="UP000636949"/>
    </source>
</evidence>
<keyword evidence="3" id="KW-1185">Reference proteome</keyword>
<dbReference type="AlphaFoldDB" id="A0A8J2Z5F8"/>
<dbReference type="Pfam" id="PF09820">
    <property type="entry name" value="AAA-ATPase_like"/>
    <property type="match status" value="1"/>
</dbReference>
<dbReference type="InterPro" id="IPR012547">
    <property type="entry name" value="PDDEXK_9"/>
</dbReference>
<reference evidence="2" key="2">
    <citation type="submission" date="2020-09" db="EMBL/GenBank/DDBJ databases">
        <authorList>
            <person name="Sun Q."/>
            <person name="Zhou Y."/>
        </authorList>
    </citation>
    <scope>NUCLEOTIDE SEQUENCE</scope>
    <source>
        <strain evidence="2">CGMCC 1.15758</strain>
    </source>
</reference>
<dbReference type="PANTHER" id="PTHR34825">
    <property type="entry name" value="CONSERVED PROTEIN, WITH A WEAK D-GALACTARATE DEHYDRATASE/ALTRONATE HYDROLASE DOMAIN"/>
    <property type="match status" value="1"/>
</dbReference>
<dbReference type="InterPro" id="IPR018631">
    <property type="entry name" value="AAA-ATPase-like_dom"/>
</dbReference>
<gene>
    <name evidence="2" type="ORF">GCM10010995_19400</name>
</gene>
<reference evidence="2" key="1">
    <citation type="journal article" date="2014" name="Int. J. Syst. Evol. Microbiol.">
        <title>Complete genome sequence of Corynebacterium casei LMG S-19264T (=DSM 44701T), isolated from a smear-ripened cheese.</title>
        <authorList>
            <consortium name="US DOE Joint Genome Institute (JGI-PGF)"/>
            <person name="Walter F."/>
            <person name="Albersmeier A."/>
            <person name="Kalinowski J."/>
            <person name="Ruckert C."/>
        </authorList>
    </citation>
    <scope>NUCLEOTIDE SEQUENCE</scope>
    <source>
        <strain evidence="2">CGMCC 1.15758</strain>
    </source>
</reference>
<dbReference type="PANTHER" id="PTHR34825:SF1">
    <property type="entry name" value="AAA-ATPASE-LIKE DOMAIN-CONTAINING PROTEIN"/>
    <property type="match status" value="1"/>
</dbReference>
<dbReference type="SUPFAM" id="SSF52540">
    <property type="entry name" value="P-loop containing nucleoside triphosphate hydrolases"/>
    <property type="match status" value="1"/>
</dbReference>
<feature type="domain" description="AAA-ATPase-like" evidence="1">
    <location>
        <begin position="7"/>
        <end position="235"/>
    </location>
</feature>
<sequence length="571" mass="66112">MAKKIHIGSSNFGELITENSVFVDKSLFIKDIIEDTSKVILITRPRRFGKTLNMSMLHHFFAAKIDFTETTGLFNQLAIAYEDDGSYVANYQGQYPVIFVSFKDIKARDYDAAHEQLTFLLQEVFASHRDLLQSDRLDAFDKSKFSTYLETEIFSASKIDVSLRFLSHLLYKHYHQRVVILLDEYDTPLNAAYVENYIEEFTPLIRNLMSNTFKDNNALYKGVMTGILRVSKDSMLSGLNNLEVYTILDKEYRQYFGFSSEEVDALYQEQGLSDARDNAKKWYNGYKFGGLEIYNPWSILNCLHKKGKFDDFWIHTSNNQMIENLLLKFREDVHPALAQLMEHKTANVLVDRHVTYNTLDYQSSSLWSLLLFAGYLTTEQVATTDGLLYECQIRLPNIEIVHLLNYYFKFWLNTRMGVKYQSFLDNLVYGQVEAFSEQLNDYLTEALSVRDTGYTAEKFYHGLVLGLIASLRSTHIVHSNRETGFGFADVLLYPLASNHKNDIGIVMEFKHAKEDNSQDVEMLAVKALEQIEQKNYITELKAQAQVKRILLLGLAFNHKQVIVKSHWQIVR</sequence>
<evidence type="ECO:0000259" key="1">
    <source>
        <dbReference type="Pfam" id="PF09820"/>
    </source>
</evidence>
<name>A0A8J2Z5F8_9GAMM</name>
<organism evidence="2 3">
    <name type="scientific">Cysteiniphilum litorale</name>
    <dbReference type="NCBI Taxonomy" id="2056700"/>
    <lineage>
        <taxon>Bacteria</taxon>
        <taxon>Pseudomonadati</taxon>
        <taxon>Pseudomonadota</taxon>
        <taxon>Gammaproteobacteria</taxon>
        <taxon>Thiotrichales</taxon>
        <taxon>Fastidiosibacteraceae</taxon>
        <taxon>Cysteiniphilum</taxon>
    </lineage>
</organism>
<dbReference type="Proteomes" id="UP000636949">
    <property type="component" value="Unassembled WGS sequence"/>
</dbReference>